<dbReference type="Gene3D" id="3.90.1150.200">
    <property type="match status" value="1"/>
</dbReference>
<evidence type="ECO:0000259" key="1">
    <source>
        <dbReference type="Pfam" id="PF08818"/>
    </source>
</evidence>
<keyword evidence="3" id="KW-1185">Reference proteome</keyword>
<gene>
    <name evidence="2" type="ORF">NCTC11087_00917</name>
</gene>
<dbReference type="Proteomes" id="UP000255523">
    <property type="component" value="Unassembled WGS sequence"/>
</dbReference>
<evidence type="ECO:0000313" key="2">
    <source>
        <dbReference type="EMBL" id="SUO04033.1"/>
    </source>
</evidence>
<dbReference type="GeneID" id="77461891"/>
<protein>
    <submittedName>
        <fullName evidence="2">Uncharacterized conserved protein</fullName>
    </submittedName>
</protein>
<feature type="domain" description="YdhG-like" evidence="1">
    <location>
        <begin position="20"/>
        <end position="106"/>
    </location>
</feature>
<dbReference type="OrthoDB" id="115213at2"/>
<dbReference type="Pfam" id="PF08818">
    <property type="entry name" value="DUF1801"/>
    <property type="match status" value="1"/>
</dbReference>
<dbReference type="AlphaFoldDB" id="A0A380LL93"/>
<organism evidence="2 3">
    <name type="scientific">Faecalicoccus pleomorphus</name>
    <dbReference type="NCBI Taxonomy" id="1323"/>
    <lineage>
        <taxon>Bacteria</taxon>
        <taxon>Bacillati</taxon>
        <taxon>Bacillota</taxon>
        <taxon>Erysipelotrichia</taxon>
        <taxon>Erysipelotrichales</taxon>
        <taxon>Erysipelotrichaceae</taxon>
        <taxon>Faecalicoccus</taxon>
    </lineage>
</organism>
<name>A0A380LL93_9FIRM</name>
<dbReference type="EMBL" id="UHFX01000003">
    <property type="protein sequence ID" value="SUO04033.1"/>
    <property type="molecule type" value="Genomic_DNA"/>
</dbReference>
<dbReference type="RefSeq" id="WP_022789260.1">
    <property type="nucleotide sequence ID" value="NZ_JACJIZ010000001.1"/>
</dbReference>
<proteinExistence type="predicted"/>
<dbReference type="InterPro" id="IPR014922">
    <property type="entry name" value="YdhG-like"/>
</dbReference>
<evidence type="ECO:0000313" key="3">
    <source>
        <dbReference type="Proteomes" id="UP000255523"/>
    </source>
</evidence>
<sequence>MTIEKPKTFQEYIERQDETKKEYLYQMEALLKEVLPDAKEKISWGMPTFYMEKNIIHFAAFKTHIGIYPGAKAIEVFKEELQEYSTSKGAIRIPYQDPLPKKLIQMIALWCYTNRKKEK</sequence>
<accession>A0A380LL93</accession>
<dbReference type="SUPFAM" id="SSF159888">
    <property type="entry name" value="YdhG-like"/>
    <property type="match status" value="1"/>
</dbReference>
<reference evidence="2 3" key="1">
    <citation type="submission" date="2018-06" db="EMBL/GenBank/DDBJ databases">
        <authorList>
            <consortium name="Pathogen Informatics"/>
            <person name="Doyle S."/>
        </authorList>
    </citation>
    <scope>NUCLEOTIDE SEQUENCE [LARGE SCALE GENOMIC DNA]</scope>
    <source>
        <strain evidence="2 3">NCTC11087</strain>
    </source>
</reference>